<evidence type="ECO:0000256" key="1">
    <source>
        <dbReference type="SAM" id="MobiDB-lite"/>
    </source>
</evidence>
<dbReference type="Pfam" id="PF13485">
    <property type="entry name" value="Peptidase_MA_2"/>
    <property type="match status" value="1"/>
</dbReference>
<dbReference type="EMBL" id="BIXY01000001">
    <property type="protein sequence ID" value="GCF06581.1"/>
    <property type="molecule type" value="Genomic_DNA"/>
</dbReference>
<dbReference type="RefSeq" id="WP_172631762.1">
    <property type="nucleotide sequence ID" value="NZ_BIXY01000001.1"/>
</dbReference>
<proteinExistence type="predicted"/>
<name>A0A5A5T5B5_9CHLR</name>
<protein>
    <recommendedName>
        <fullName evidence="3">Peptidase MA-like domain-containing protein</fullName>
    </recommendedName>
</protein>
<keyword evidence="5" id="KW-1185">Reference proteome</keyword>
<gene>
    <name evidence="4" type="ORF">KDI_01450</name>
</gene>
<feature type="region of interest" description="Disordered" evidence="1">
    <location>
        <begin position="435"/>
        <end position="510"/>
    </location>
</feature>
<evidence type="ECO:0000313" key="4">
    <source>
        <dbReference type="EMBL" id="GCF06581.1"/>
    </source>
</evidence>
<organism evidence="4 5">
    <name type="scientific">Dictyobacter arantiisoli</name>
    <dbReference type="NCBI Taxonomy" id="2014874"/>
    <lineage>
        <taxon>Bacteria</taxon>
        <taxon>Bacillati</taxon>
        <taxon>Chloroflexota</taxon>
        <taxon>Ktedonobacteria</taxon>
        <taxon>Ktedonobacterales</taxon>
        <taxon>Dictyobacteraceae</taxon>
        <taxon>Dictyobacter</taxon>
    </lineage>
</organism>
<dbReference type="AlphaFoldDB" id="A0A5A5T5B5"/>
<comment type="caution">
    <text evidence="4">The sequence shown here is derived from an EMBL/GenBank/DDBJ whole genome shotgun (WGS) entry which is preliminary data.</text>
</comment>
<reference evidence="4 5" key="1">
    <citation type="submission" date="2019-01" db="EMBL/GenBank/DDBJ databases">
        <title>Draft genome sequence of Dictyobacter sp. Uno17.</title>
        <authorList>
            <person name="Wang C.M."/>
            <person name="Zheng Y."/>
            <person name="Sakai Y."/>
            <person name="Abe K."/>
            <person name="Yokota A."/>
            <person name="Yabe S."/>
        </authorList>
    </citation>
    <scope>NUCLEOTIDE SEQUENCE [LARGE SCALE GENOMIC DNA]</scope>
    <source>
        <strain evidence="4 5">Uno17</strain>
    </source>
</reference>
<evidence type="ECO:0000256" key="2">
    <source>
        <dbReference type="SAM" id="Phobius"/>
    </source>
</evidence>
<accession>A0A5A5T5B5</accession>
<keyword evidence="2" id="KW-0472">Membrane</keyword>
<dbReference type="InterPro" id="IPR039568">
    <property type="entry name" value="Peptidase_MA-like_dom"/>
</dbReference>
<feature type="transmembrane region" description="Helical" evidence="2">
    <location>
        <begin position="407"/>
        <end position="430"/>
    </location>
</feature>
<dbReference type="Proteomes" id="UP000322530">
    <property type="component" value="Unassembled WGS sequence"/>
</dbReference>
<keyword evidence="2" id="KW-0812">Transmembrane</keyword>
<feature type="compositionally biased region" description="Polar residues" evidence="1">
    <location>
        <begin position="437"/>
        <end position="453"/>
    </location>
</feature>
<feature type="domain" description="Peptidase MA-like" evidence="3">
    <location>
        <begin position="174"/>
        <end position="369"/>
    </location>
</feature>
<evidence type="ECO:0000313" key="5">
    <source>
        <dbReference type="Proteomes" id="UP000322530"/>
    </source>
</evidence>
<evidence type="ECO:0000259" key="3">
    <source>
        <dbReference type="Pfam" id="PF13485"/>
    </source>
</evidence>
<sequence length="510" mass="57248">MRQRHVSHVLATLSILLTLCFFSSVLSSKVSAHIVDDPISDSAQSSTLQFPKAIDFQIHAHDTQSPLEYATLHLLFNHNDSSEETHVVTPGEANDVTFRWHDDFTNSHFTPASTMITYYWVITDQADRKHTSSSQNLQIVDNRFQWQHLTQGLYQVNWYNRPTDFGQVVLKQVTNSLKHISSNLGTGLHQPINLWVYQNTDDFHSALPPQVSEWVGGIAFPGLNQASITASGTNDKTLSRDLPHELTHLVLHQKARGDIPTWFDEGLAVYDQVYHEPQMTNQFSQMITQHSLLRIPDLETSFPKDDDKAYDAYSESWHLVSYMYSTFGLKKMESLVQAIHSIDFTFDMNLQQVLGWNTAQIENKWRLSLNQSATLSAREMVPLTPTPTPISMPATSQATSSDGTESYLLVGGISLIVLPIIGCILLLIYVGRKSRKASSNGTPNTPFPSSVPETTPYPIQPEFYMVPETYTTPGLQERAHPQGGTPIPVDYPWQHSANPVRGGTSHTSEE</sequence>
<keyword evidence="2" id="KW-1133">Transmembrane helix</keyword>